<organism evidence="9 10">
    <name type="scientific">Pseudobdellovibrio exovorus JSS</name>
    <dbReference type="NCBI Taxonomy" id="1184267"/>
    <lineage>
        <taxon>Bacteria</taxon>
        <taxon>Pseudomonadati</taxon>
        <taxon>Bdellovibrionota</taxon>
        <taxon>Bdellovibrionia</taxon>
        <taxon>Bdellovibrionales</taxon>
        <taxon>Pseudobdellovibrionaceae</taxon>
        <taxon>Pseudobdellovibrio</taxon>
    </lineage>
</organism>
<evidence type="ECO:0000313" key="10">
    <source>
        <dbReference type="Proteomes" id="UP000012040"/>
    </source>
</evidence>
<keyword evidence="7" id="KW-1133">Transmembrane helix</keyword>
<sequence length="482" mass="56420">MVSLLYTAIISDLHLTDPEPPRHQTKSRHPLWKKFKTKEFYIDESLVQFLDFIQKEAKGNPVELILNGDIFDFDSVMSLPDKPLYKVNWLEKRRGLFPRQEKSLFKIKVILEEHKPFMDALRKFILNGHKVVLIPGNHDVELHFPEVQDYIRKVLDLPEEHKKNFVFTSWFYISNKDTLIEHGNQQDPYCICENPLNPFLLDYNELSVRLPFGNVACRYMMNGLGLFNPHVEKNYIMSVPEYIRFFFKYLLTAQPLIMWTWLWCSTATLWHVTVDRFATTFKGHTSQESLVNTAAVNSQATPSMVRQLQELFVVPATNNPILIAKELWLDRLFLISFGFIIIYIIVFQLKHFLGISLFWIFLPLALFIPFFLFYARSVTSLVSEYKQPSEALLSRQAEIAQVKRVVYGHTHIPRHEFYGFVEHLNSGTWSPAFTNVECTETFERNHYVWITPSTTNQGAGPESGEKSRKAELRQFNTKKHQS</sequence>
<dbReference type="Proteomes" id="UP000012040">
    <property type="component" value="Chromosome"/>
</dbReference>
<keyword evidence="5" id="KW-0464">Manganese</keyword>
<dbReference type="GO" id="GO:0008758">
    <property type="term" value="F:UDP-2,3-diacylglucosamine hydrolase activity"/>
    <property type="evidence" value="ECO:0007669"/>
    <property type="project" value="TreeGrafter"/>
</dbReference>
<proteinExistence type="predicted"/>
<feature type="region of interest" description="Disordered" evidence="6">
    <location>
        <begin position="453"/>
        <end position="482"/>
    </location>
</feature>
<dbReference type="PANTHER" id="PTHR34990:SF2">
    <property type="entry name" value="BLL8164 PROTEIN"/>
    <property type="match status" value="1"/>
</dbReference>
<evidence type="ECO:0000259" key="8">
    <source>
        <dbReference type="Pfam" id="PF00149"/>
    </source>
</evidence>
<reference evidence="9 10" key="1">
    <citation type="journal article" date="2013" name="ISME J.">
        <title>By their genes ye shall know them: genomic signatures of predatory bacteria.</title>
        <authorList>
            <person name="Pasternak Z."/>
            <person name="Pietrokovski S."/>
            <person name="Rotem O."/>
            <person name="Gophna U."/>
            <person name="Lurie-Weinberger M.N."/>
            <person name="Jurkevitch E."/>
        </authorList>
    </citation>
    <scope>NUCLEOTIDE SEQUENCE [LARGE SCALE GENOMIC DNA]</scope>
    <source>
        <strain evidence="9 10">JSS</strain>
    </source>
</reference>
<dbReference type="GO" id="GO:0009245">
    <property type="term" value="P:lipid A biosynthetic process"/>
    <property type="evidence" value="ECO:0007669"/>
    <property type="project" value="TreeGrafter"/>
</dbReference>
<dbReference type="RefSeq" id="WP_015468776.1">
    <property type="nucleotide sequence ID" value="NC_020813.1"/>
</dbReference>
<evidence type="ECO:0000313" key="9">
    <source>
        <dbReference type="EMBL" id="AGH94286.1"/>
    </source>
</evidence>
<keyword evidence="4 7" id="KW-0472">Membrane</keyword>
<keyword evidence="2" id="KW-0997">Cell inner membrane</keyword>
<dbReference type="Pfam" id="PF00149">
    <property type="entry name" value="Metallophos"/>
    <property type="match status" value="1"/>
</dbReference>
<dbReference type="PATRIC" id="fig|1184267.3.peg.68"/>
<dbReference type="InterPro" id="IPR043461">
    <property type="entry name" value="LpxH-like"/>
</dbReference>
<protein>
    <recommendedName>
        <fullName evidence="8">Calcineurin-like phosphoesterase domain-containing protein</fullName>
    </recommendedName>
</protein>
<accession>M4V8F2</accession>
<keyword evidence="7" id="KW-0812">Transmembrane</keyword>
<feature type="transmembrane region" description="Helical" evidence="7">
    <location>
        <begin position="332"/>
        <end position="349"/>
    </location>
</feature>
<dbReference type="EMBL" id="CP003537">
    <property type="protein sequence ID" value="AGH94286.1"/>
    <property type="molecule type" value="Genomic_DNA"/>
</dbReference>
<evidence type="ECO:0000256" key="2">
    <source>
        <dbReference type="ARBA" id="ARBA00022519"/>
    </source>
</evidence>
<evidence type="ECO:0000256" key="6">
    <source>
        <dbReference type="SAM" id="MobiDB-lite"/>
    </source>
</evidence>
<evidence type="ECO:0000256" key="3">
    <source>
        <dbReference type="ARBA" id="ARBA00022723"/>
    </source>
</evidence>
<dbReference type="Gene3D" id="3.60.21.10">
    <property type="match status" value="1"/>
</dbReference>
<dbReference type="AlphaFoldDB" id="M4V8F2"/>
<feature type="domain" description="Calcineurin-like phosphoesterase" evidence="8">
    <location>
        <begin position="8"/>
        <end position="186"/>
    </location>
</feature>
<dbReference type="STRING" id="1184267.A11Q_66"/>
<dbReference type="SUPFAM" id="SSF56300">
    <property type="entry name" value="Metallo-dependent phosphatases"/>
    <property type="match status" value="1"/>
</dbReference>
<dbReference type="GO" id="GO:0046872">
    <property type="term" value="F:metal ion binding"/>
    <property type="evidence" value="ECO:0007669"/>
    <property type="project" value="UniProtKB-KW"/>
</dbReference>
<dbReference type="InterPro" id="IPR004843">
    <property type="entry name" value="Calcineurin-like_PHP"/>
</dbReference>
<gene>
    <name evidence="9" type="ORF">A11Q_66</name>
</gene>
<dbReference type="GO" id="GO:0016020">
    <property type="term" value="C:membrane"/>
    <property type="evidence" value="ECO:0007669"/>
    <property type="project" value="GOC"/>
</dbReference>
<keyword evidence="3" id="KW-0479">Metal-binding</keyword>
<feature type="compositionally biased region" description="Basic and acidic residues" evidence="6">
    <location>
        <begin position="463"/>
        <end position="472"/>
    </location>
</feature>
<evidence type="ECO:0000256" key="1">
    <source>
        <dbReference type="ARBA" id="ARBA00022475"/>
    </source>
</evidence>
<keyword evidence="1" id="KW-1003">Cell membrane</keyword>
<dbReference type="InterPro" id="IPR029052">
    <property type="entry name" value="Metallo-depent_PP-like"/>
</dbReference>
<keyword evidence="10" id="KW-1185">Reference proteome</keyword>
<dbReference type="PANTHER" id="PTHR34990">
    <property type="entry name" value="UDP-2,3-DIACYLGLUCOSAMINE HYDROLASE-RELATED"/>
    <property type="match status" value="1"/>
</dbReference>
<dbReference type="HOGENOM" id="CLU_561026_0_0_7"/>
<dbReference type="KEGG" id="bex:A11Q_66"/>
<name>M4V8F2_9BACT</name>
<evidence type="ECO:0000256" key="7">
    <source>
        <dbReference type="SAM" id="Phobius"/>
    </source>
</evidence>
<evidence type="ECO:0000256" key="5">
    <source>
        <dbReference type="ARBA" id="ARBA00023211"/>
    </source>
</evidence>
<evidence type="ECO:0000256" key="4">
    <source>
        <dbReference type="ARBA" id="ARBA00023136"/>
    </source>
</evidence>
<feature type="transmembrane region" description="Helical" evidence="7">
    <location>
        <begin position="355"/>
        <end position="375"/>
    </location>
</feature>
<dbReference type="OrthoDB" id="5485085at2"/>
<dbReference type="eggNOG" id="COG0622">
    <property type="taxonomic scope" value="Bacteria"/>
</dbReference>